<dbReference type="Proteomes" id="UP000017836">
    <property type="component" value="Unassembled WGS sequence"/>
</dbReference>
<gene>
    <name evidence="1" type="ORF">AMTR_s00120p00114500</name>
</gene>
<dbReference type="Gramene" id="ERM98057">
    <property type="protein sequence ID" value="ERM98057"/>
    <property type="gene ID" value="AMTR_s00120p00114500"/>
</dbReference>
<dbReference type="EMBL" id="KI395590">
    <property type="protein sequence ID" value="ERM98057.1"/>
    <property type="molecule type" value="Genomic_DNA"/>
</dbReference>
<reference evidence="2" key="1">
    <citation type="journal article" date="2013" name="Science">
        <title>The Amborella genome and the evolution of flowering plants.</title>
        <authorList>
            <consortium name="Amborella Genome Project"/>
        </authorList>
    </citation>
    <scope>NUCLEOTIDE SEQUENCE [LARGE SCALE GENOMIC DNA]</scope>
</reference>
<organism evidence="1 2">
    <name type="scientific">Amborella trichopoda</name>
    <dbReference type="NCBI Taxonomy" id="13333"/>
    <lineage>
        <taxon>Eukaryota</taxon>
        <taxon>Viridiplantae</taxon>
        <taxon>Streptophyta</taxon>
        <taxon>Embryophyta</taxon>
        <taxon>Tracheophyta</taxon>
        <taxon>Spermatophyta</taxon>
        <taxon>Magnoliopsida</taxon>
        <taxon>Amborellales</taxon>
        <taxon>Amborellaceae</taxon>
        <taxon>Amborella</taxon>
    </lineage>
</organism>
<keyword evidence="2" id="KW-1185">Reference proteome</keyword>
<proteinExistence type="predicted"/>
<protein>
    <submittedName>
        <fullName evidence="1">Uncharacterized protein</fullName>
    </submittedName>
</protein>
<dbReference type="HOGENOM" id="CLU_1604968_0_0_1"/>
<dbReference type="AlphaFoldDB" id="W1NQI9"/>
<accession>W1NQI9</accession>
<sequence length="166" mass="18716">MKFNTSKKGCFLWILIIESRVSPKVCTFLLFGKVTSRAYPRPLLGCAKHLTSQDYSPFGMRGLTFHVQIHEEQWSLPQPRQVTKDIVCTVLLLAGKSVLHSHQAKSLNLRHVQSCRALAIPCNPPTHASWLWLLLIIFLYSCTSSQNPIGSNYTLVILHSISAMIK</sequence>
<name>W1NQI9_AMBTC</name>
<evidence type="ECO:0000313" key="2">
    <source>
        <dbReference type="Proteomes" id="UP000017836"/>
    </source>
</evidence>
<evidence type="ECO:0000313" key="1">
    <source>
        <dbReference type="EMBL" id="ERM98057.1"/>
    </source>
</evidence>